<protein>
    <recommendedName>
        <fullName evidence="1">Metal-dependent carboxypeptidase</fullName>
        <ecNumber evidence="1">3.4.17.19</ecNumber>
    </recommendedName>
</protein>
<keyword evidence="5" id="KW-1185">Reference proteome</keyword>
<evidence type="ECO:0000313" key="5">
    <source>
        <dbReference type="Proteomes" id="UP000184368"/>
    </source>
</evidence>
<keyword evidence="1" id="KW-0482">Metalloprotease</keyword>
<feature type="active site" description="Proton donor/acceptor" evidence="3">
    <location>
        <position position="265"/>
    </location>
</feature>
<feature type="binding site" evidence="2">
    <location>
        <position position="268"/>
    </location>
    <ligand>
        <name>Zn(2+)</name>
        <dbReference type="ChEBI" id="CHEBI:29105"/>
        <note>catalytic</note>
    </ligand>
</feature>
<dbReference type="GO" id="GO:0004181">
    <property type="term" value="F:metallocarboxypeptidase activity"/>
    <property type="evidence" value="ECO:0007669"/>
    <property type="project" value="UniProtKB-UniRule"/>
</dbReference>
<dbReference type="RefSeq" id="WP_073045638.1">
    <property type="nucleotide sequence ID" value="NZ_FQUO01000014.1"/>
</dbReference>
<dbReference type="EMBL" id="FQUO01000014">
    <property type="protein sequence ID" value="SHF92592.1"/>
    <property type="molecule type" value="Genomic_DNA"/>
</dbReference>
<comment type="cofactor">
    <cofactor evidence="2">
        <name>Zn(2+)</name>
        <dbReference type="ChEBI" id="CHEBI:29105"/>
    </cofactor>
    <text evidence="2">Binds 1 zinc ion per subunit.</text>
</comment>
<keyword evidence="1" id="KW-0378">Hydrolase</keyword>
<keyword evidence="2" id="KW-0862">Zinc</keyword>
<proteinExistence type="inferred from homology"/>
<evidence type="ECO:0000256" key="3">
    <source>
        <dbReference type="PIRSR" id="PIRSR006615-2"/>
    </source>
</evidence>
<dbReference type="InterPro" id="IPR001333">
    <property type="entry name" value="Peptidase_M32_Taq"/>
</dbReference>
<dbReference type="PIRSF" id="PIRSF006615">
    <property type="entry name" value="Zn_crbxpep_Taq"/>
    <property type="match status" value="1"/>
</dbReference>
<reference evidence="4 5" key="1">
    <citation type="submission" date="2016-11" db="EMBL/GenBank/DDBJ databases">
        <authorList>
            <person name="Jaros S."/>
            <person name="Januszkiewicz K."/>
            <person name="Wedrychowicz H."/>
        </authorList>
    </citation>
    <scope>NUCLEOTIDE SEQUENCE [LARGE SCALE GENOMIC DNA]</scope>
    <source>
        <strain evidence="4 5">DSM 26897</strain>
    </source>
</reference>
<dbReference type="Proteomes" id="UP000184368">
    <property type="component" value="Unassembled WGS sequence"/>
</dbReference>
<dbReference type="PANTHER" id="PTHR34217:SF1">
    <property type="entry name" value="CARBOXYPEPTIDASE 1"/>
    <property type="match status" value="1"/>
</dbReference>
<dbReference type="PANTHER" id="PTHR34217">
    <property type="entry name" value="METAL-DEPENDENT CARBOXYPEPTIDASE"/>
    <property type="match status" value="1"/>
</dbReference>
<organism evidence="4 5">
    <name type="scientific">Cnuella takakiae</name>
    <dbReference type="NCBI Taxonomy" id="1302690"/>
    <lineage>
        <taxon>Bacteria</taxon>
        <taxon>Pseudomonadati</taxon>
        <taxon>Bacteroidota</taxon>
        <taxon>Chitinophagia</taxon>
        <taxon>Chitinophagales</taxon>
        <taxon>Chitinophagaceae</taxon>
        <taxon>Cnuella</taxon>
    </lineage>
</organism>
<evidence type="ECO:0000313" key="4">
    <source>
        <dbReference type="EMBL" id="SHF92592.1"/>
    </source>
</evidence>
<keyword evidence="1 2" id="KW-0479">Metal-binding</keyword>
<comment type="similarity">
    <text evidence="1">Belongs to the peptidase M32 family.</text>
</comment>
<sequence length="500" mass="57203">MSNTRELYQQYQEEMAQLADVRFTGAVLQWDQETYLPAKGAEFRGRQLSTLSEIAHRMATSEKLGALLHELQGSDGLTPAEQKNVQLTWEDFSKQQKYPAAFVRQLSDAINKAFHAWMEARKANNFGVFEKDLDALLQLKKQEASLLGYTGHPYNALLNEYEKGATVEGIDRSFAAILPQLKNLLDRITSRPQVADAFLQKTYPKDKQWEWGMWLVQQLNYDLAAGRQDISEHPFSTSFNPQDVRITTRVDEQDFANMTWSTIHEVGHALYEQGLPTEGYGLPSGEACSYSIHESQSRLWENNVGRSRGFWQHFLPELKRYFPDQLGDIDLDTFYRGINKVQPSLIRTEADEITYHFHVAIRYELEKQLLDGSLATADIPAYWNEHYQKYLGITVPDDKRGCLQDVHWSHGSFGYFPTYSLGSFYAAQFYHAATEANAGLVSEIKNGNTANLLSWLREKVHASGRLHTSEELCTQVSSKALDASVFLHYLETKYQFIYGL</sequence>
<gene>
    <name evidence="4" type="ORF">SAMN05444008_11468</name>
</gene>
<evidence type="ECO:0000256" key="2">
    <source>
        <dbReference type="PIRSR" id="PIRSR006615-1"/>
    </source>
</evidence>
<comment type="catalytic activity">
    <reaction evidence="1">
        <text>Release of a C-terminal amino acid with broad specificity, except for -Pro.</text>
        <dbReference type="EC" id="3.4.17.19"/>
    </reaction>
</comment>
<dbReference type="EC" id="3.4.17.19" evidence="1"/>
<feature type="binding site" evidence="2">
    <location>
        <position position="294"/>
    </location>
    <ligand>
        <name>Zn(2+)</name>
        <dbReference type="ChEBI" id="CHEBI:29105"/>
        <note>catalytic</note>
    </ligand>
</feature>
<dbReference type="AlphaFoldDB" id="A0A1M5FN42"/>
<keyword evidence="1" id="KW-0645">Protease</keyword>
<keyword evidence="1 4" id="KW-0121">Carboxypeptidase</keyword>
<dbReference type="SUPFAM" id="SSF55486">
    <property type="entry name" value="Metalloproteases ('zincins'), catalytic domain"/>
    <property type="match status" value="1"/>
</dbReference>
<dbReference type="OrthoDB" id="9772308at2"/>
<accession>A0A1M5FN42</accession>
<dbReference type="Gene3D" id="1.10.1370.30">
    <property type="match status" value="1"/>
</dbReference>
<dbReference type="GO" id="GO:0046872">
    <property type="term" value="F:metal ion binding"/>
    <property type="evidence" value="ECO:0007669"/>
    <property type="project" value="UniProtKB-KW"/>
</dbReference>
<dbReference type="STRING" id="1302690.BUE76_18875"/>
<dbReference type="PROSITE" id="PS52034">
    <property type="entry name" value="PEPTIDASE_M32"/>
    <property type="match status" value="1"/>
</dbReference>
<dbReference type="GO" id="GO:0006508">
    <property type="term" value="P:proteolysis"/>
    <property type="evidence" value="ECO:0007669"/>
    <property type="project" value="UniProtKB-UniRule"/>
</dbReference>
<evidence type="ECO:0000256" key="1">
    <source>
        <dbReference type="PIRNR" id="PIRNR006615"/>
    </source>
</evidence>
<dbReference type="CDD" id="cd06460">
    <property type="entry name" value="M32_Taq"/>
    <property type="match status" value="1"/>
</dbReference>
<dbReference type="Pfam" id="PF02074">
    <property type="entry name" value="Peptidase_M32"/>
    <property type="match status" value="1"/>
</dbReference>
<feature type="binding site" evidence="2">
    <location>
        <position position="264"/>
    </location>
    <ligand>
        <name>Zn(2+)</name>
        <dbReference type="ChEBI" id="CHEBI:29105"/>
        <note>catalytic</note>
    </ligand>
</feature>
<name>A0A1M5FN42_9BACT</name>
<comment type="function">
    <text evidence="1">Broad specificity carboxypetidase that releases amino acids sequentially from the C-terminus, including neutral, aromatic, polar and basic residues.</text>
</comment>
<dbReference type="PRINTS" id="PR00998">
    <property type="entry name" value="CRBOXYPTASET"/>
</dbReference>